<evidence type="ECO:0000313" key="1">
    <source>
        <dbReference type="EMBL" id="MDV2470161.1"/>
    </source>
</evidence>
<accession>A0ABU3WIF5</accession>
<protein>
    <submittedName>
        <fullName evidence="1">Uncharacterized protein</fullName>
    </submittedName>
</protein>
<dbReference type="RefSeq" id="WP_317084957.1">
    <property type="nucleotide sequence ID" value="NZ_JASVDY010000006.1"/>
</dbReference>
<sequence>MKLNQALLILILGFLSENNTYSKWDKDGVVGFNQSISKKDVSNCKFDNELIDFCSRENLSFYNNHINDKINFSNNKILLTIDKKRNNGGEDRVVKLIIVLDPIKNMVFPLSQMVGNFVDDKLRVVNKEPAKIEYYKNSNKLCLSGTTYSYKDNNINVENECYRFENGIFFKIVESHDNKKEKFTKLPYRSDIHFKCLRNQNDEKCNNFNLIPGDKLLKKYNFINPQDGSAVVLHGANGLILIVSPFQDEDGSYVRVMKVKENRLLTEKIIYAGRNVEIDKEFHLIYFEGSKRMVVNLN</sequence>
<dbReference type="Proteomes" id="UP001278188">
    <property type="component" value="Unassembled WGS sequence"/>
</dbReference>
<name>A0ABU3WIF5_9GAMM</name>
<gene>
    <name evidence="1" type="ORF">QR674_14360</name>
</gene>
<keyword evidence="2" id="KW-1185">Reference proteome</keyword>
<dbReference type="EMBL" id="JASVDY010000006">
    <property type="protein sequence ID" value="MDV2470161.1"/>
    <property type="molecule type" value="Genomic_DNA"/>
</dbReference>
<organism evidence="1 2">
    <name type="scientific">Acinetobacter chinensis</name>
    <dbReference type="NCBI Taxonomy" id="2004650"/>
    <lineage>
        <taxon>Bacteria</taxon>
        <taxon>Pseudomonadati</taxon>
        <taxon>Pseudomonadota</taxon>
        <taxon>Gammaproteobacteria</taxon>
        <taxon>Moraxellales</taxon>
        <taxon>Moraxellaceae</taxon>
        <taxon>Acinetobacter</taxon>
    </lineage>
</organism>
<proteinExistence type="predicted"/>
<evidence type="ECO:0000313" key="2">
    <source>
        <dbReference type="Proteomes" id="UP001278188"/>
    </source>
</evidence>
<reference evidence="1 2" key="1">
    <citation type="submission" date="2023-06" db="EMBL/GenBank/DDBJ databases">
        <title>Genomic Analysis of Acinetobacter Strains Recovered from South Australian Aquatic Samples provides Insights into the Circulation of Antibiotic Resistance determinants in the Environment.</title>
        <authorList>
            <person name="Tobin L."/>
            <person name="Jarocki V.M."/>
            <person name="Kenyon J."/>
            <person name="Drigo B."/>
            <person name="Donner E."/>
            <person name="Djordjevic S.P."/>
            <person name="Hamidian M."/>
        </authorList>
    </citation>
    <scope>NUCLEOTIDE SEQUENCE [LARGE SCALE GENOMIC DNA]</scope>
    <source>
        <strain evidence="1 2">SAAc652</strain>
    </source>
</reference>
<comment type="caution">
    <text evidence="1">The sequence shown here is derived from an EMBL/GenBank/DDBJ whole genome shotgun (WGS) entry which is preliminary data.</text>
</comment>